<evidence type="ECO:0000313" key="1">
    <source>
        <dbReference type="EMBL" id="PZE22495.1"/>
    </source>
</evidence>
<dbReference type="Pfam" id="PF02620">
    <property type="entry name" value="YceD"/>
    <property type="match status" value="1"/>
</dbReference>
<gene>
    <name evidence="1" type="ORF">CBW46_001530</name>
</gene>
<dbReference type="AlphaFoldDB" id="A0A2W1NSK9"/>
<comment type="caution">
    <text evidence="1">The sequence shown here is derived from an EMBL/GenBank/DDBJ whole genome shotgun (WGS) entry which is preliminary data.</text>
</comment>
<organism evidence="1 2">
    <name type="scientific">Paenibacillus xerothermodurans</name>
    <dbReference type="NCBI Taxonomy" id="1977292"/>
    <lineage>
        <taxon>Bacteria</taxon>
        <taxon>Bacillati</taxon>
        <taxon>Bacillota</taxon>
        <taxon>Bacilli</taxon>
        <taxon>Bacillales</taxon>
        <taxon>Paenibacillaceae</taxon>
        <taxon>Paenibacillus</taxon>
    </lineage>
</organism>
<dbReference type="OrthoDB" id="9790372at2"/>
<dbReference type="PANTHER" id="PTHR34374:SF1">
    <property type="entry name" value="LARGE RIBOSOMAL RNA SUBUNIT ACCUMULATION PROTEIN YCED HOMOLOG 1, CHLOROPLASTIC"/>
    <property type="match status" value="1"/>
</dbReference>
<reference evidence="1" key="1">
    <citation type="submission" date="2018-06" db="EMBL/GenBank/DDBJ databases">
        <title>Paenibacillus xerothermodurans sp. nov. an extremely dry heat resistant spore forming bacterium isolated from the soil of Cape Canaveral, Florida.</title>
        <authorList>
            <person name="Seuylemezian A."/>
            <person name="Kaur N."/>
            <person name="Patil P."/>
            <person name="Patil P."/>
            <person name="Mayilraj S."/>
            <person name="Vaishampayan P."/>
        </authorList>
    </citation>
    <scope>NUCLEOTIDE SEQUENCE [LARGE SCALE GENOMIC DNA]</scope>
    <source>
        <strain evidence="1">ATCC 27380</strain>
    </source>
</reference>
<accession>A0A2W1NSK9</accession>
<dbReference type="RefSeq" id="WP_089198266.1">
    <property type="nucleotide sequence ID" value="NZ_NHRJ02000001.1"/>
</dbReference>
<evidence type="ECO:0000313" key="2">
    <source>
        <dbReference type="Proteomes" id="UP000214746"/>
    </source>
</evidence>
<dbReference type="PANTHER" id="PTHR34374">
    <property type="entry name" value="LARGE RIBOSOMAL RNA SUBUNIT ACCUMULATION PROTEIN YCED HOMOLOG 1, CHLOROPLASTIC"/>
    <property type="match status" value="1"/>
</dbReference>
<dbReference type="EMBL" id="NHRJ02000001">
    <property type="protein sequence ID" value="PZE22495.1"/>
    <property type="molecule type" value="Genomic_DNA"/>
</dbReference>
<dbReference type="InterPro" id="IPR003772">
    <property type="entry name" value="YceD"/>
</dbReference>
<protein>
    <submittedName>
        <fullName evidence="1">DUF177 domain-containing protein</fullName>
    </submittedName>
</protein>
<proteinExistence type="predicted"/>
<sequence length="171" mass="19142">MLIQLKELAKKGETVHIDETIDLTDVLQHRSDVLSFGPLHVHLHARYMTEDDVAEVGGQLVVDVEQPCARCLTPVKQTLEIPFDETFALVADESEPEDEEDETHFVTDEKIDLKPFVVENVLLALPFVPLCDEACQGLCPTCGANRNQQACDCKHEKIDPRLAGLADFFKE</sequence>
<dbReference type="Proteomes" id="UP000214746">
    <property type="component" value="Unassembled WGS sequence"/>
</dbReference>
<name>A0A2W1NSK9_PAEXE</name>
<keyword evidence="2" id="KW-1185">Reference proteome</keyword>